<evidence type="ECO:0000313" key="2">
    <source>
        <dbReference type="EMBL" id="PXV65845.1"/>
    </source>
</evidence>
<keyword evidence="2" id="KW-0808">Transferase</keyword>
<feature type="domain" description="Glycosyltransferase 2-like" evidence="1">
    <location>
        <begin position="7"/>
        <end position="151"/>
    </location>
</feature>
<protein>
    <submittedName>
        <fullName evidence="2">Glycosyltransferase involved in cell wall biosynthesis</fullName>
    </submittedName>
</protein>
<reference evidence="2 3" key="1">
    <citation type="submission" date="2018-03" db="EMBL/GenBank/DDBJ databases">
        <title>Genomic Encyclopedia of Archaeal and Bacterial Type Strains, Phase II (KMG-II): from individual species to whole genera.</title>
        <authorList>
            <person name="Goeker M."/>
        </authorList>
    </citation>
    <scope>NUCLEOTIDE SEQUENCE [LARGE SCALE GENOMIC DNA]</scope>
    <source>
        <strain evidence="2 3">DSM 100214</strain>
    </source>
</reference>
<dbReference type="RefSeq" id="WP_110310040.1">
    <property type="nucleotide sequence ID" value="NZ_QICL01000006.1"/>
</dbReference>
<dbReference type="Proteomes" id="UP000247973">
    <property type="component" value="Unassembled WGS sequence"/>
</dbReference>
<dbReference type="Pfam" id="PF00535">
    <property type="entry name" value="Glycos_transf_2"/>
    <property type="match status" value="1"/>
</dbReference>
<gene>
    <name evidence="2" type="ORF">CLV62_10618</name>
</gene>
<organism evidence="2 3">
    <name type="scientific">Dysgonomonas alginatilytica</name>
    <dbReference type="NCBI Taxonomy" id="1605892"/>
    <lineage>
        <taxon>Bacteria</taxon>
        <taxon>Pseudomonadati</taxon>
        <taxon>Bacteroidota</taxon>
        <taxon>Bacteroidia</taxon>
        <taxon>Bacteroidales</taxon>
        <taxon>Dysgonomonadaceae</taxon>
        <taxon>Dysgonomonas</taxon>
    </lineage>
</organism>
<keyword evidence="3" id="KW-1185">Reference proteome</keyword>
<proteinExistence type="predicted"/>
<evidence type="ECO:0000259" key="1">
    <source>
        <dbReference type="Pfam" id="PF00535"/>
    </source>
</evidence>
<accession>A0A2V3PQB4</accession>
<dbReference type="InterPro" id="IPR029044">
    <property type="entry name" value="Nucleotide-diphossugar_trans"/>
</dbReference>
<dbReference type="OrthoDB" id="9815829at2"/>
<dbReference type="Gene3D" id="3.90.550.10">
    <property type="entry name" value="Spore Coat Polysaccharide Biosynthesis Protein SpsA, Chain A"/>
    <property type="match status" value="1"/>
</dbReference>
<dbReference type="PANTHER" id="PTHR43685">
    <property type="entry name" value="GLYCOSYLTRANSFERASE"/>
    <property type="match status" value="1"/>
</dbReference>
<dbReference type="SUPFAM" id="SSF53448">
    <property type="entry name" value="Nucleotide-diphospho-sugar transferases"/>
    <property type="match status" value="1"/>
</dbReference>
<dbReference type="GO" id="GO:0016740">
    <property type="term" value="F:transferase activity"/>
    <property type="evidence" value="ECO:0007669"/>
    <property type="project" value="UniProtKB-KW"/>
</dbReference>
<comment type="caution">
    <text evidence="2">The sequence shown here is derived from an EMBL/GenBank/DDBJ whole genome shotgun (WGS) entry which is preliminary data.</text>
</comment>
<dbReference type="InterPro" id="IPR001173">
    <property type="entry name" value="Glyco_trans_2-like"/>
</dbReference>
<name>A0A2V3PQB4_9BACT</name>
<dbReference type="AlphaFoldDB" id="A0A2V3PQB4"/>
<dbReference type="EMBL" id="QICL01000006">
    <property type="protein sequence ID" value="PXV65845.1"/>
    <property type="molecule type" value="Genomic_DNA"/>
</dbReference>
<dbReference type="InterPro" id="IPR050834">
    <property type="entry name" value="Glycosyltransf_2"/>
</dbReference>
<evidence type="ECO:0000313" key="3">
    <source>
        <dbReference type="Proteomes" id="UP000247973"/>
    </source>
</evidence>
<dbReference type="PANTHER" id="PTHR43685:SF2">
    <property type="entry name" value="GLYCOSYLTRANSFERASE 2-LIKE DOMAIN-CONTAINING PROTEIN"/>
    <property type="match status" value="1"/>
</dbReference>
<sequence length="286" mass="33743">MKTPLVSVIMPVYNIEGFIKEAIHSILNQSYHNFEFIIINDGSTDNTSSMIREEKDSRIIYIDRAINKGNYNARNEGCRMAKGKYICVMDGDDIAMSNRLERQVQIMEEDTEILAMGTDFQFINTGYIQKKPKSYSLLKIFLLQNNMFLHPSLIIRNEVLAQVNYYNEEFYYSSDYDLMCKISLIGKVINTPDILMHYRIHEKQISSKDYFRQCHYADLIRIKYLRTCGFRLPKNEEAVFSQFMSRNKNLNKQISKPILDSLMKQNLKLKVFDQQIFSDFISYLYF</sequence>